<dbReference type="PROSITE" id="PS50011">
    <property type="entry name" value="PROTEIN_KINASE_DOM"/>
    <property type="match status" value="1"/>
</dbReference>
<feature type="repeat" description="ANK" evidence="16">
    <location>
        <begin position="561"/>
        <end position="593"/>
    </location>
</feature>
<proteinExistence type="inferred from homology"/>
<keyword evidence="7 17" id="KW-0067">ATP-binding</keyword>
<evidence type="ECO:0000256" key="3">
    <source>
        <dbReference type="ARBA" id="ARBA00008936"/>
    </source>
</evidence>
<dbReference type="NCBIfam" id="TIGR01039">
    <property type="entry name" value="atpD"/>
    <property type="match status" value="1"/>
</dbReference>
<reference evidence="19 20" key="1">
    <citation type="journal article" date="2018" name="Mol. Plant">
        <title>The genome of Artemisia annua provides insight into the evolution of Asteraceae family and artemisinin biosynthesis.</title>
        <authorList>
            <person name="Shen Q."/>
            <person name="Zhang L."/>
            <person name="Liao Z."/>
            <person name="Wang S."/>
            <person name="Yan T."/>
            <person name="Shi P."/>
            <person name="Liu M."/>
            <person name="Fu X."/>
            <person name="Pan Q."/>
            <person name="Wang Y."/>
            <person name="Lv Z."/>
            <person name="Lu X."/>
            <person name="Zhang F."/>
            <person name="Jiang W."/>
            <person name="Ma Y."/>
            <person name="Chen M."/>
            <person name="Hao X."/>
            <person name="Li L."/>
            <person name="Tang Y."/>
            <person name="Lv G."/>
            <person name="Zhou Y."/>
            <person name="Sun X."/>
            <person name="Brodelius P.E."/>
            <person name="Rose J.K.C."/>
            <person name="Tang K."/>
        </authorList>
    </citation>
    <scope>NUCLEOTIDE SEQUENCE [LARGE SCALE GENOMIC DNA]</scope>
    <source>
        <strain evidence="20">cv. Huhao1</strain>
        <tissue evidence="19">Leaf</tissue>
    </source>
</reference>
<comment type="subunit">
    <text evidence="17">F-type ATPases have 2 components, CF(1) - the catalytic core - and CF(0) - the membrane proton channel. CF(1) and CF(0) have multiple subunits.</text>
</comment>
<evidence type="ECO:0000256" key="15">
    <source>
        <dbReference type="ARBA" id="ARBA00048383"/>
    </source>
</evidence>
<dbReference type="SUPFAM" id="SSF56112">
    <property type="entry name" value="Protein kinase-like (PK-like)"/>
    <property type="match status" value="1"/>
</dbReference>
<dbReference type="FunFam" id="1.10.1140.10:FF:000001">
    <property type="entry name" value="ATP synthase subunit beta"/>
    <property type="match status" value="1"/>
</dbReference>
<dbReference type="InterPro" id="IPR005722">
    <property type="entry name" value="ATP_synth_F1_bsu"/>
</dbReference>
<evidence type="ECO:0000256" key="10">
    <source>
        <dbReference type="ARBA" id="ARBA00023136"/>
    </source>
</evidence>
<dbReference type="CDD" id="cd18110">
    <property type="entry name" value="ATP-synt_F1_beta_C"/>
    <property type="match status" value="2"/>
</dbReference>
<dbReference type="PROSITE" id="PS00152">
    <property type="entry name" value="ATPASE_ALPHA_BETA"/>
    <property type="match status" value="1"/>
</dbReference>
<keyword evidence="9" id="KW-0406">Ion transport</keyword>
<dbReference type="InterPro" id="IPR020003">
    <property type="entry name" value="ATPase_a/bsu_AS"/>
</dbReference>
<dbReference type="EMBL" id="PKPP01000009">
    <property type="protein sequence ID" value="PWA99703.1"/>
    <property type="molecule type" value="Genomic_DNA"/>
</dbReference>
<dbReference type="GO" id="GO:0046933">
    <property type="term" value="F:proton-transporting ATP synthase activity, rotational mechanism"/>
    <property type="evidence" value="ECO:0007669"/>
    <property type="project" value="InterPro"/>
</dbReference>
<dbReference type="EC" id="7.1.2.2" evidence="17"/>
<accession>A0A2U1QNX1</accession>
<dbReference type="SUPFAM" id="SSF48403">
    <property type="entry name" value="Ankyrin repeat"/>
    <property type="match status" value="2"/>
</dbReference>
<comment type="subcellular location">
    <subcellularLocation>
        <location evidence="1">Membrane</location>
        <topology evidence="1">Peripheral membrane protein</topology>
    </subcellularLocation>
</comment>
<dbReference type="PROSITE" id="PS50297">
    <property type="entry name" value="ANK_REP_REGION"/>
    <property type="match status" value="2"/>
</dbReference>
<feature type="domain" description="Protein kinase" evidence="18">
    <location>
        <begin position="648"/>
        <end position="891"/>
    </location>
</feature>
<evidence type="ECO:0000256" key="9">
    <source>
        <dbReference type="ARBA" id="ARBA00023065"/>
    </source>
</evidence>
<dbReference type="GO" id="GO:0045259">
    <property type="term" value="C:proton-transporting ATP synthase complex"/>
    <property type="evidence" value="ECO:0007669"/>
    <property type="project" value="UniProtKB-KW"/>
</dbReference>
<dbReference type="Pfam" id="PF07714">
    <property type="entry name" value="PK_Tyr_Ser-Thr"/>
    <property type="match status" value="1"/>
</dbReference>
<dbReference type="Pfam" id="PF22919">
    <property type="entry name" value="ATP-synt_VA_C"/>
    <property type="match status" value="2"/>
</dbReference>
<keyword evidence="11 17" id="KW-0139">CF(1)</keyword>
<evidence type="ECO:0000256" key="6">
    <source>
        <dbReference type="ARBA" id="ARBA00022781"/>
    </source>
</evidence>
<dbReference type="PANTHER" id="PTHR15184:SF80">
    <property type="entry name" value="ATP SYNTHASE SUBUNIT BETA-1, MITOCHONDRIAL-RELATED"/>
    <property type="match status" value="1"/>
</dbReference>
<dbReference type="Gene3D" id="1.10.510.10">
    <property type="entry name" value="Transferase(Phosphotransferase) domain 1"/>
    <property type="match status" value="1"/>
</dbReference>
<dbReference type="InterPro" id="IPR000194">
    <property type="entry name" value="ATPase_F1/V1/A1_a/bsu_nucl-bd"/>
</dbReference>
<protein>
    <recommendedName>
        <fullName evidence="17">ATP synthase subunit beta</fullName>
        <ecNumber evidence="17">7.1.2.2</ecNumber>
    </recommendedName>
</protein>
<evidence type="ECO:0000256" key="12">
    <source>
        <dbReference type="ARBA" id="ARBA00023310"/>
    </source>
</evidence>
<evidence type="ECO:0000256" key="5">
    <source>
        <dbReference type="ARBA" id="ARBA00022741"/>
    </source>
</evidence>
<evidence type="ECO:0000256" key="7">
    <source>
        <dbReference type="ARBA" id="ARBA00022840"/>
    </source>
</evidence>
<dbReference type="Gene3D" id="3.40.50.300">
    <property type="entry name" value="P-loop containing nucleotide triphosphate hydrolases"/>
    <property type="match status" value="1"/>
</dbReference>
<dbReference type="Gene3D" id="1.10.1140.10">
    <property type="entry name" value="Bovine Mitochondrial F1-atpase, Atp Synthase Beta Chain, Chain D, domain 3"/>
    <property type="match status" value="2"/>
</dbReference>
<dbReference type="Pfam" id="PF00006">
    <property type="entry name" value="ATP-synt_ab"/>
    <property type="match status" value="1"/>
</dbReference>
<dbReference type="GO" id="GO:0005739">
    <property type="term" value="C:mitochondrion"/>
    <property type="evidence" value="ECO:0007669"/>
    <property type="project" value="GOC"/>
</dbReference>
<dbReference type="SUPFAM" id="SSF47917">
    <property type="entry name" value="C-terminal domain of alpha and beta subunits of F1 ATP synthase"/>
    <property type="match status" value="2"/>
</dbReference>
<keyword evidence="4" id="KW-0813">Transport</keyword>
<keyword evidence="10" id="KW-0472">Membrane</keyword>
<evidence type="ECO:0000313" key="19">
    <source>
        <dbReference type="EMBL" id="PWA99703.1"/>
    </source>
</evidence>
<dbReference type="InterPro" id="IPR036770">
    <property type="entry name" value="Ankyrin_rpt-contain_sf"/>
</dbReference>
<dbReference type="SMART" id="SM00220">
    <property type="entry name" value="S_TKc"/>
    <property type="match status" value="1"/>
</dbReference>
<evidence type="ECO:0000313" key="20">
    <source>
        <dbReference type="Proteomes" id="UP000245207"/>
    </source>
</evidence>
<dbReference type="Pfam" id="PF12796">
    <property type="entry name" value="Ank_2"/>
    <property type="match status" value="2"/>
</dbReference>
<dbReference type="PROSITE" id="PS50088">
    <property type="entry name" value="ANK_REPEAT"/>
    <property type="match status" value="2"/>
</dbReference>
<dbReference type="FunFam" id="1.10.1140.10:FF:000005">
    <property type="entry name" value="ATP synthase subunit beta"/>
    <property type="match status" value="1"/>
</dbReference>
<evidence type="ECO:0000256" key="1">
    <source>
        <dbReference type="ARBA" id="ARBA00004170"/>
    </source>
</evidence>
<evidence type="ECO:0000256" key="14">
    <source>
        <dbReference type="ARBA" id="ARBA00037290"/>
    </source>
</evidence>
<dbReference type="AlphaFoldDB" id="A0A2U1QNX1"/>
<evidence type="ECO:0000256" key="13">
    <source>
        <dbReference type="ARBA" id="ARBA00026013"/>
    </source>
</evidence>
<evidence type="ECO:0000256" key="17">
    <source>
        <dbReference type="RuleBase" id="RU003553"/>
    </source>
</evidence>
<dbReference type="InterPro" id="IPR024034">
    <property type="entry name" value="ATPase_F1/V1_b/a_C"/>
</dbReference>
<dbReference type="GO" id="GO:0004672">
    <property type="term" value="F:protein kinase activity"/>
    <property type="evidence" value="ECO:0007669"/>
    <property type="project" value="InterPro"/>
</dbReference>
<gene>
    <name evidence="19" type="ORF">CTI12_AA002310</name>
</gene>
<dbReference type="SMART" id="SM00248">
    <property type="entry name" value="ANK"/>
    <property type="match status" value="4"/>
</dbReference>
<dbReference type="InterPro" id="IPR055190">
    <property type="entry name" value="ATP-synt_VA_C"/>
</dbReference>
<dbReference type="InterPro" id="IPR027417">
    <property type="entry name" value="P-loop_NTPase"/>
</dbReference>
<keyword evidence="20" id="KW-1185">Reference proteome</keyword>
<dbReference type="OrthoDB" id="9995210at2759"/>
<sequence length="896" mass="100313">MIESGVIKLGDQQSESKCALVYGQMNEPPGARARVGLTGLTVAEHFRDAEGQDVLLFIDNIFRFTQANSEVSALLGRIPSAVGYQPTLATDLGGLQERITTTKKGSITSVQAIYVPADDLTDPAPATTFAHLDATTVLSRQISELGIYPAVDPLDSTSRMLSPRILGEEHYQTARGVQEVLQNYKNLQDIIAILGMDELSEDDKMTVSRARKIQRFLSQPFHVAEVFTGAPGKYVELKESIASFQGVLDGKYDDLSEQAFYMVGGIDEVIAKAEKIAKENAAMTNQSNVKDIADDIEMQRIGNFLSFASRGDRVGLNLMLRDGISPNVQDYDKRTALHLAASEGHASIVELLLHYKADVNLDDRWHRTPLTDARLYGHRDICRILEVNGGKDSLLNSPMNYKNLQDIIAILGMDELSEDDKMTVSRARKIQRFLSQPFHVAEVFTGAPGKYVELKESIASFQGVLDGKYDDLSEQAFYMVGGIDEVIAKAEKIAKENAAFYQTNWKPTSICPYKHEASGSRIDDIEMQRIGNFLSFASRGDRVGLNLMLRDGISPNVQDYDKRTALHLAASEGHASIVELLLHYKADVNLDDRWHRTPLTDARLYGHRDICRILEVNGGKDSLLNSPMTVRYDEDVKEVNIDISEINSEHSEPIEQGVLGNSEKVKWQGTWVVKTIINRHIEFPVKMVLSAKDNTQLRELRHPNILQFLGSIMHAGEMILITEHLSRGSLNDILIKKIGLGLPLALRFALDIARGMNYLHHHKPCPIIHNHLDPRNILQDEGGHLKIGEYWVQMLYMLLPNQEINTSGPVNMDQINKGRDIRSFGLIFYQMVETKYIPNMIHHSSNDYEIKFNSKCPARIQQLIKECTGDVLSRPNFGIIINTLEEVHSLLPTCVC</sequence>
<dbReference type="GO" id="GO:0042776">
    <property type="term" value="P:proton motive force-driven mitochondrial ATP synthesis"/>
    <property type="evidence" value="ECO:0007669"/>
    <property type="project" value="TreeGrafter"/>
</dbReference>
<dbReference type="InterPro" id="IPR050053">
    <property type="entry name" value="ATPase_alpha/beta_chains"/>
</dbReference>
<comment type="function">
    <text evidence="14">Produces ATP from ADP in the presence of a proton gradient across the membrane. The catalytic sites are hosted primarily by the beta subunits.</text>
</comment>
<comment type="catalytic activity">
    <reaction evidence="15 17">
        <text>ATP + H2O + 4 H(+)(in) = ADP + phosphate + 5 H(+)(out)</text>
        <dbReference type="Rhea" id="RHEA:57720"/>
        <dbReference type="ChEBI" id="CHEBI:15377"/>
        <dbReference type="ChEBI" id="CHEBI:15378"/>
        <dbReference type="ChEBI" id="CHEBI:30616"/>
        <dbReference type="ChEBI" id="CHEBI:43474"/>
        <dbReference type="ChEBI" id="CHEBI:456216"/>
        <dbReference type="EC" id="7.1.2.2"/>
    </reaction>
</comment>
<dbReference type="InterPro" id="IPR001245">
    <property type="entry name" value="Ser-Thr/Tyr_kinase_cat_dom"/>
</dbReference>
<keyword evidence="5 17" id="KW-0547">Nucleotide-binding</keyword>
<evidence type="ECO:0000256" key="4">
    <source>
        <dbReference type="ARBA" id="ARBA00022448"/>
    </source>
</evidence>
<dbReference type="PANTHER" id="PTHR15184">
    <property type="entry name" value="ATP SYNTHASE"/>
    <property type="match status" value="1"/>
</dbReference>
<evidence type="ECO:0000259" key="18">
    <source>
        <dbReference type="PROSITE" id="PS50011"/>
    </source>
</evidence>
<keyword evidence="16" id="KW-0040">ANK repeat</keyword>
<dbReference type="Proteomes" id="UP000245207">
    <property type="component" value="Unassembled WGS sequence"/>
</dbReference>
<dbReference type="Gene3D" id="1.25.40.20">
    <property type="entry name" value="Ankyrin repeat-containing domain"/>
    <property type="match status" value="2"/>
</dbReference>
<dbReference type="SUPFAM" id="SSF52540">
    <property type="entry name" value="P-loop containing nucleoside triphosphate hydrolases"/>
    <property type="match status" value="1"/>
</dbReference>
<comment type="caution">
    <text evidence="19">The sequence shown here is derived from an EMBL/GenBank/DDBJ whole genome shotgun (WGS) entry which is preliminary data.</text>
</comment>
<organism evidence="19 20">
    <name type="scientific">Artemisia annua</name>
    <name type="common">Sweet wormwood</name>
    <dbReference type="NCBI Taxonomy" id="35608"/>
    <lineage>
        <taxon>Eukaryota</taxon>
        <taxon>Viridiplantae</taxon>
        <taxon>Streptophyta</taxon>
        <taxon>Embryophyta</taxon>
        <taxon>Tracheophyta</taxon>
        <taxon>Spermatophyta</taxon>
        <taxon>Magnoliopsida</taxon>
        <taxon>eudicotyledons</taxon>
        <taxon>Gunneridae</taxon>
        <taxon>Pentapetalae</taxon>
        <taxon>asterids</taxon>
        <taxon>campanulids</taxon>
        <taxon>Asterales</taxon>
        <taxon>Asteraceae</taxon>
        <taxon>Asteroideae</taxon>
        <taxon>Anthemideae</taxon>
        <taxon>Artemisiinae</taxon>
        <taxon>Artemisia</taxon>
    </lineage>
</organism>
<comment type="subunit">
    <text evidence="13">F-type ATPases have 2 components, CF(1) - the catalytic core - and CF(0) - the membrane proton channel. CF(1) has five subunits: alpha(3), beta(3), gamma(1), delta(1), epsilon(1). CF(0) has four main subunits: a(1), b(1), b'(1) and c(9-12).</text>
</comment>
<dbReference type="STRING" id="35608.A0A2U1QNX1"/>
<evidence type="ECO:0000256" key="16">
    <source>
        <dbReference type="PROSITE-ProRule" id="PRU00023"/>
    </source>
</evidence>
<keyword evidence="8" id="KW-1278">Translocase</keyword>
<keyword evidence="6" id="KW-0375">Hydrogen ion transport</keyword>
<dbReference type="InterPro" id="IPR002110">
    <property type="entry name" value="Ankyrin_rpt"/>
</dbReference>
<keyword evidence="12 17" id="KW-0066">ATP synthesis</keyword>
<evidence type="ECO:0000256" key="11">
    <source>
        <dbReference type="ARBA" id="ARBA00023196"/>
    </source>
</evidence>
<evidence type="ECO:0000256" key="8">
    <source>
        <dbReference type="ARBA" id="ARBA00022967"/>
    </source>
</evidence>
<dbReference type="GO" id="GO:0005524">
    <property type="term" value="F:ATP binding"/>
    <property type="evidence" value="ECO:0007669"/>
    <property type="project" value="UniProtKB-KW"/>
</dbReference>
<comment type="similarity">
    <text evidence="2">Belongs to the protein kinase superfamily. TKL Ser/Thr protein kinase family. ROCO subfamily.</text>
</comment>
<dbReference type="InterPro" id="IPR011009">
    <property type="entry name" value="Kinase-like_dom_sf"/>
</dbReference>
<name>A0A2U1QNX1_ARTAN</name>
<comment type="similarity">
    <text evidence="3">Belongs to the ATPase alpha/beta chains family.</text>
</comment>
<evidence type="ECO:0000256" key="2">
    <source>
        <dbReference type="ARBA" id="ARBA00008171"/>
    </source>
</evidence>
<feature type="repeat" description="ANK" evidence="16">
    <location>
        <begin position="332"/>
        <end position="364"/>
    </location>
</feature>
<dbReference type="InterPro" id="IPR000719">
    <property type="entry name" value="Prot_kinase_dom"/>
</dbReference>